<evidence type="ECO:0000313" key="2">
    <source>
        <dbReference type="EMBL" id="ABZ72575.1"/>
    </source>
</evidence>
<sequence>MSAGYELAQVNFGRLRAPVDHPMIKDFVDNLGPVNALAEASPGFIWRLTGEGGDATDLKPFEDPLMAINMSVWTDISSLGAFVYRSDHVAIMRRRREWFEHMDLYMVLWWVPAGHRPTIEEAKAKLALLEANGPTPEAFSFKVPFPAPDEASVEPVLDACA</sequence>
<protein>
    <recommendedName>
        <fullName evidence="1">DUF3291 domain-containing protein</fullName>
    </recommendedName>
</protein>
<dbReference type="STRING" id="366602.Caul_3448"/>
<reference evidence="2" key="1">
    <citation type="submission" date="2008-01" db="EMBL/GenBank/DDBJ databases">
        <title>Complete sequence of chromosome of Caulobacter sp. K31.</title>
        <authorList>
            <consortium name="US DOE Joint Genome Institute"/>
            <person name="Copeland A."/>
            <person name="Lucas S."/>
            <person name="Lapidus A."/>
            <person name="Barry K."/>
            <person name="Glavina del Rio T."/>
            <person name="Dalin E."/>
            <person name="Tice H."/>
            <person name="Pitluck S."/>
            <person name="Bruce D."/>
            <person name="Goodwin L."/>
            <person name="Thompson L.S."/>
            <person name="Brettin T."/>
            <person name="Detter J.C."/>
            <person name="Han C."/>
            <person name="Schmutz J."/>
            <person name="Larimer F."/>
            <person name="Land M."/>
            <person name="Hauser L."/>
            <person name="Kyrpides N."/>
            <person name="Kim E."/>
            <person name="Stephens C."/>
            <person name="Richardson P."/>
        </authorList>
    </citation>
    <scope>NUCLEOTIDE SEQUENCE [LARGE SCALE GENOMIC DNA]</scope>
    <source>
        <strain evidence="2">K31</strain>
    </source>
</reference>
<dbReference type="InterPro" id="IPR021708">
    <property type="entry name" value="DUF3291"/>
</dbReference>
<dbReference type="OrthoDB" id="2376237at2"/>
<dbReference type="Pfam" id="PF11695">
    <property type="entry name" value="DUF3291"/>
    <property type="match status" value="1"/>
</dbReference>
<evidence type="ECO:0000259" key="1">
    <source>
        <dbReference type="Pfam" id="PF11695"/>
    </source>
</evidence>
<dbReference type="KEGG" id="cak:Caul_3448"/>
<dbReference type="SUPFAM" id="SSF54909">
    <property type="entry name" value="Dimeric alpha+beta barrel"/>
    <property type="match status" value="1"/>
</dbReference>
<accession>B0T5Z4</accession>
<dbReference type="HOGENOM" id="CLU_119287_0_0_5"/>
<proteinExistence type="predicted"/>
<dbReference type="AlphaFoldDB" id="B0T5Z4"/>
<feature type="domain" description="DUF3291" evidence="1">
    <location>
        <begin position="7"/>
        <end position="142"/>
    </location>
</feature>
<organism evidence="2">
    <name type="scientific">Caulobacter sp. (strain K31)</name>
    <dbReference type="NCBI Taxonomy" id="366602"/>
    <lineage>
        <taxon>Bacteria</taxon>
        <taxon>Pseudomonadati</taxon>
        <taxon>Pseudomonadota</taxon>
        <taxon>Alphaproteobacteria</taxon>
        <taxon>Caulobacterales</taxon>
        <taxon>Caulobacteraceae</taxon>
        <taxon>Caulobacter</taxon>
    </lineage>
</organism>
<name>B0T5Z4_CAUSK</name>
<gene>
    <name evidence="2" type="ordered locus">Caul_3448</name>
</gene>
<dbReference type="eggNOG" id="COG2329">
    <property type="taxonomic scope" value="Bacteria"/>
</dbReference>
<dbReference type="InterPro" id="IPR011008">
    <property type="entry name" value="Dimeric_a/b-barrel"/>
</dbReference>
<dbReference type="EMBL" id="CP000927">
    <property type="protein sequence ID" value="ABZ72575.1"/>
    <property type="molecule type" value="Genomic_DNA"/>
</dbReference>